<dbReference type="PANTHER" id="PTHR23200:SF48">
    <property type="entry name" value="METALLO-BETA-LACTAMASE DOMAIN-CONTAINING PROTEIN 1"/>
    <property type="match status" value="1"/>
</dbReference>
<comment type="caution">
    <text evidence="1">The sequence shown here is derived from an EMBL/GenBank/DDBJ whole genome shotgun (WGS) entry which is preliminary data.</text>
</comment>
<dbReference type="Proteomes" id="UP000033423">
    <property type="component" value="Unassembled WGS sequence"/>
</dbReference>
<protein>
    <submittedName>
        <fullName evidence="1">Metallo-beta-lactamase domain-containing protein 1</fullName>
    </submittedName>
</protein>
<organism evidence="1 2">
    <name type="scientific">Candidatus Magnetobacterium bavaricum</name>
    <dbReference type="NCBI Taxonomy" id="29290"/>
    <lineage>
        <taxon>Bacteria</taxon>
        <taxon>Pseudomonadati</taxon>
        <taxon>Nitrospirota</taxon>
        <taxon>Thermodesulfovibrionia</taxon>
        <taxon>Thermodesulfovibrionales</taxon>
        <taxon>Candidatus Magnetobacteriaceae</taxon>
        <taxon>Candidatus Magnetobacterium</taxon>
    </lineage>
</organism>
<gene>
    <name evidence="1" type="ORF">MBAV_002997</name>
</gene>
<keyword evidence="2" id="KW-1185">Reference proteome</keyword>
<proteinExistence type="predicted"/>
<reference evidence="1 2" key="1">
    <citation type="submission" date="2015-02" db="EMBL/GenBank/DDBJ databases">
        <title>Single-cell genomics of uncultivated deep-branching MTB reveals a conserved set of magnetosome genes.</title>
        <authorList>
            <person name="Kolinko S."/>
            <person name="Richter M."/>
            <person name="Glockner F.O."/>
            <person name="Brachmann A."/>
            <person name="Schuler D."/>
        </authorList>
    </citation>
    <scope>NUCLEOTIDE SEQUENCE [LARGE SCALE GENOMIC DNA]</scope>
    <source>
        <strain evidence="1">TM-1</strain>
    </source>
</reference>
<evidence type="ECO:0000313" key="2">
    <source>
        <dbReference type="Proteomes" id="UP000033423"/>
    </source>
</evidence>
<dbReference type="PANTHER" id="PTHR23200">
    <property type="entry name" value="METALLO-BETA-LACTAMASE DOMAIN-CONTAINING PROTEIN 1"/>
    <property type="match status" value="1"/>
</dbReference>
<evidence type="ECO:0000313" key="1">
    <source>
        <dbReference type="EMBL" id="KJU84813.1"/>
    </source>
</evidence>
<sequence length="61" mass="6948">MAVVGDLFESEDDIRDESLWRRSSEDQAVQYQSRQRVLQLADYIVPGHGSMFAVAGAHRPR</sequence>
<dbReference type="InterPro" id="IPR039344">
    <property type="entry name" value="MBLAC1"/>
</dbReference>
<dbReference type="AlphaFoldDB" id="A0A0F3GVY6"/>
<dbReference type="Gene3D" id="3.60.15.10">
    <property type="entry name" value="Ribonuclease Z/Hydroxyacylglutathione hydrolase-like"/>
    <property type="match status" value="1"/>
</dbReference>
<dbReference type="EMBL" id="LACI01001280">
    <property type="protein sequence ID" value="KJU84813.1"/>
    <property type="molecule type" value="Genomic_DNA"/>
</dbReference>
<accession>A0A0F3GVY6</accession>
<dbReference type="InterPro" id="IPR036866">
    <property type="entry name" value="RibonucZ/Hydroxyglut_hydro"/>
</dbReference>
<name>A0A0F3GVY6_9BACT</name>